<feature type="compositionally biased region" description="Low complexity" evidence="1">
    <location>
        <begin position="442"/>
        <end position="453"/>
    </location>
</feature>
<gene>
    <name evidence="4" type="ORF">KIN_11610</name>
</gene>
<feature type="transmembrane region" description="Helical" evidence="2">
    <location>
        <begin position="274"/>
        <end position="297"/>
    </location>
</feature>
<evidence type="ECO:0000313" key="5">
    <source>
        <dbReference type="Proteomes" id="UP000436822"/>
    </source>
</evidence>
<dbReference type="EMBL" id="BLJE01000001">
    <property type="protein sequence ID" value="GFE64087.1"/>
    <property type="molecule type" value="Genomic_DNA"/>
</dbReference>
<protein>
    <recommendedName>
        <fullName evidence="3">PPM-type phosphatase domain-containing protein</fullName>
    </recommendedName>
</protein>
<dbReference type="RefSeq" id="WP_159804959.1">
    <property type="nucleotide sequence ID" value="NZ_BLJE01000001.1"/>
</dbReference>
<accession>A0A6N6JDP0</accession>
<dbReference type="Pfam" id="PF13672">
    <property type="entry name" value="PP2C_2"/>
    <property type="match status" value="1"/>
</dbReference>
<dbReference type="InterPro" id="IPR036457">
    <property type="entry name" value="PPM-type-like_dom_sf"/>
</dbReference>
<dbReference type="Proteomes" id="UP000436822">
    <property type="component" value="Unassembled WGS sequence"/>
</dbReference>
<dbReference type="SUPFAM" id="SSF81606">
    <property type="entry name" value="PP2C-like"/>
    <property type="match status" value="1"/>
</dbReference>
<dbReference type="SMART" id="SM00331">
    <property type="entry name" value="PP2C_SIG"/>
    <property type="match status" value="1"/>
</dbReference>
<keyword evidence="5" id="KW-1185">Reference proteome</keyword>
<organism evidence="4 5">
    <name type="scientific">Litoreibacter roseus</name>
    <dbReference type="NCBI Taxonomy" id="2601869"/>
    <lineage>
        <taxon>Bacteria</taxon>
        <taxon>Pseudomonadati</taxon>
        <taxon>Pseudomonadota</taxon>
        <taxon>Alphaproteobacteria</taxon>
        <taxon>Rhodobacterales</taxon>
        <taxon>Roseobacteraceae</taxon>
        <taxon>Litoreibacter</taxon>
    </lineage>
</organism>
<proteinExistence type="predicted"/>
<name>A0A6N6JDP0_9RHOB</name>
<feature type="compositionally biased region" description="Acidic residues" evidence="1">
    <location>
        <begin position="418"/>
        <end position="428"/>
    </location>
</feature>
<evidence type="ECO:0000256" key="1">
    <source>
        <dbReference type="SAM" id="MobiDB-lite"/>
    </source>
</evidence>
<feature type="compositionally biased region" description="Acidic residues" evidence="1">
    <location>
        <begin position="392"/>
        <end position="401"/>
    </location>
</feature>
<sequence length="459" mass="47975">MVQVAGNRILGQRENQEDAFKIVLQSEQDPKSDILLIVSDGMGGHVGGEVASALAIDAFETHFVSGSTAPRPGDRLRDATLRANEALGVRISKDHTLKGMGCTLLGALKLNDRLIWSSVGDSLLYLFRGGVLKRLNADHSIYGELMELVAQGKMTKAEASAHPRKNALRSAITGEPISLVDVNSIALEPGDLVLLASDGLDTLSEQEIAEVLRHAKRSDVPVKVRELLSAVEKVGKATQDNTTVLIYQHEGAGASGVYDDSLWKLGGKTGNGGLGVALGFVVGAVVAGGIGLGVYMLSPDEPPLVTEEDPVETAPATEDRMIVEEDAERAPLPQITPDPDAQETVPEGDAIVPEAPTPAPIEESPIEEGQDTQTPEDAPDPDADNADRDETQESQIEEAEPIEPAPAPGDADPPQTDDPTDGAADDGGTDTGAGEQTEEEVTPAPETSPAAPADGAQSG</sequence>
<feature type="domain" description="PPM-type phosphatase" evidence="3">
    <location>
        <begin position="1"/>
        <end position="249"/>
    </location>
</feature>
<feature type="region of interest" description="Disordered" evidence="1">
    <location>
        <begin position="303"/>
        <end position="459"/>
    </location>
</feature>
<evidence type="ECO:0000313" key="4">
    <source>
        <dbReference type="EMBL" id="GFE64087.1"/>
    </source>
</evidence>
<reference evidence="4 5" key="1">
    <citation type="submission" date="2019-12" db="EMBL/GenBank/DDBJ databases">
        <title>Litoreibacter badius sp. nov., a novel bacteriochlorophyll a-containing bacterium in the genus Litoreibacter.</title>
        <authorList>
            <person name="Kanamuro M."/>
            <person name="Takabe Y."/>
            <person name="Mori K."/>
            <person name="Takaichi S."/>
            <person name="Hanada S."/>
        </authorList>
    </citation>
    <scope>NUCLEOTIDE SEQUENCE [LARGE SCALE GENOMIC DNA]</scope>
    <source>
        <strain evidence="4 5">K6</strain>
    </source>
</reference>
<evidence type="ECO:0000256" key="2">
    <source>
        <dbReference type="SAM" id="Phobius"/>
    </source>
</evidence>
<evidence type="ECO:0000259" key="3">
    <source>
        <dbReference type="PROSITE" id="PS51746"/>
    </source>
</evidence>
<dbReference type="PROSITE" id="PS51746">
    <property type="entry name" value="PPM_2"/>
    <property type="match status" value="1"/>
</dbReference>
<keyword evidence="2" id="KW-0812">Transmembrane</keyword>
<dbReference type="AlphaFoldDB" id="A0A6N6JDP0"/>
<dbReference type="OrthoDB" id="9801841at2"/>
<dbReference type="CDD" id="cd00143">
    <property type="entry name" value="PP2Cc"/>
    <property type="match status" value="1"/>
</dbReference>
<dbReference type="SMART" id="SM00332">
    <property type="entry name" value="PP2Cc"/>
    <property type="match status" value="1"/>
</dbReference>
<comment type="caution">
    <text evidence="4">The sequence shown here is derived from an EMBL/GenBank/DDBJ whole genome shotgun (WGS) entry which is preliminary data.</text>
</comment>
<keyword evidence="2" id="KW-0472">Membrane</keyword>
<keyword evidence="2" id="KW-1133">Transmembrane helix</keyword>
<dbReference type="InterPro" id="IPR001932">
    <property type="entry name" value="PPM-type_phosphatase-like_dom"/>
</dbReference>
<dbReference type="Gene3D" id="3.60.40.10">
    <property type="entry name" value="PPM-type phosphatase domain"/>
    <property type="match status" value="1"/>
</dbReference>